<organism evidence="4 5">
    <name type="scientific">Luteimonas vadosa</name>
    <dbReference type="NCBI Taxonomy" id="1165507"/>
    <lineage>
        <taxon>Bacteria</taxon>
        <taxon>Pseudomonadati</taxon>
        <taxon>Pseudomonadota</taxon>
        <taxon>Gammaproteobacteria</taxon>
        <taxon>Lysobacterales</taxon>
        <taxon>Lysobacteraceae</taxon>
        <taxon>Luteimonas</taxon>
    </lineage>
</organism>
<keyword evidence="5" id="KW-1185">Reference proteome</keyword>
<dbReference type="InterPro" id="IPR034330">
    <property type="entry name" value="GST_Zeta_C"/>
</dbReference>
<sequence>MRPGAWGRPPADGGQTLVTNEPLCLHSYWRSSAAYRVRIGLNLKGLQYDIAPVHLVRDGGDQHKPGYLDINPQRLVPVLQHGQRLLRQSMAILEYLDEVWPDKPLLPATARDRQRVRALAEVIACDIHPLNNLRVLQYFERDWGVPQPERDVWARHWMQVGFEAFEALLQDNPATDTFCNGRVPTVADCCLIPQVYNARRFGVDLAPYPTLLRIERACLALPAFEAARPERQPDAPDTSPG</sequence>
<dbReference type="SUPFAM" id="SSF47616">
    <property type="entry name" value="GST C-terminal domain-like"/>
    <property type="match status" value="1"/>
</dbReference>
<dbReference type="InterPro" id="IPR005955">
    <property type="entry name" value="GST_Zeta"/>
</dbReference>
<dbReference type="SFLD" id="SFLDS00019">
    <property type="entry name" value="Glutathione_Transferase_(cytos"/>
    <property type="match status" value="1"/>
</dbReference>
<dbReference type="InterPro" id="IPR036249">
    <property type="entry name" value="Thioredoxin-like_sf"/>
</dbReference>
<evidence type="ECO:0000259" key="3">
    <source>
        <dbReference type="PROSITE" id="PS50405"/>
    </source>
</evidence>
<dbReference type="InterPro" id="IPR036282">
    <property type="entry name" value="Glutathione-S-Trfase_C_sf"/>
</dbReference>
<dbReference type="InterPro" id="IPR034333">
    <property type="entry name" value="GST_Zeta_N"/>
</dbReference>
<evidence type="ECO:0000256" key="1">
    <source>
        <dbReference type="ARBA" id="ARBA00010007"/>
    </source>
</evidence>
<dbReference type="Proteomes" id="UP001501323">
    <property type="component" value="Unassembled WGS sequence"/>
</dbReference>
<feature type="domain" description="GST C-terminal" evidence="3">
    <location>
        <begin position="109"/>
        <end position="237"/>
    </location>
</feature>
<dbReference type="InterPro" id="IPR010987">
    <property type="entry name" value="Glutathione-S-Trfase_C-like"/>
</dbReference>
<dbReference type="PANTHER" id="PTHR42673:SF21">
    <property type="entry name" value="GLUTATHIONE S-TRANSFERASE YFCF"/>
    <property type="match status" value="1"/>
</dbReference>
<evidence type="ECO:0000259" key="2">
    <source>
        <dbReference type="PROSITE" id="PS50404"/>
    </source>
</evidence>
<dbReference type="PROSITE" id="PS50404">
    <property type="entry name" value="GST_NTER"/>
    <property type="match status" value="1"/>
</dbReference>
<dbReference type="CDD" id="cd03042">
    <property type="entry name" value="GST_N_Zeta"/>
    <property type="match status" value="1"/>
</dbReference>
<dbReference type="GO" id="GO:0016853">
    <property type="term" value="F:isomerase activity"/>
    <property type="evidence" value="ECO:0007669"/>
    <property type="project" value="UniProtKB-KW"/>
</dbReference>
<dbReference type="NCBIfam" id="TIGR01262">
    <property type="entry name" value="maiA"/>
    <property type="match status" value="1"/>
</dbReference>
<comment type="similarity">
    <text evidence="1">Belongs to the GST superfamily. Zeta family.</text>
</comment>
<dbReference type="SUPFAM" id="SSF52833">
    <property type="entry name" value="Thioredoxin-like"/>
    <property type="match status" value="1"/>
</dbReference>
<dbReference type="PROSITE" id="PS50405">
    <property type="entry name" value="GST_CTER"/>
    <property type="match status" value="1"/>
</dbReference>
<dbReference type="SFLD" id="SFLDG00358">
    <property type="entry name" value="Main_(cytGST)"/>
    <property type="match status" value="1"/>
</dbReference>
<proteinExistence type="inferred from homology"/>
<dbReference type="InterPro" id="IPR040079">
    <property type="entry name" value="Glutathione_S-Trfase"/>
</dbReference>
<protein>
    <submittedName>
        <fullName evidence="4">Maleylacetoacetate isomerase</fullName>
    </submittedName>
</protein>
<evidence type="ECO:0000313" key="5">
    <source>
        <dbReference type="Proteomes" id="UP001501323"/>
    </source>
</evidence>
<dbReference type="InterPro" id="IPR004045">
    <property type="entry name" value="Glutathione_S-Trfase_N"/>
</dbReference>
<feature type="domain" description="GST N-terminal" evidence="2">
    <location>
        <begin position="21"/>
        <end position="104"/>
    </location>
</feature>
<evidence type="ECO:0000313" key="4">
    <source>
        <dbReference type="EMBL" id="GAA4854201.1"/>
    </source>
</evidence>
<reference evidence="5" key="1">
    <citation type="journal article" date="2019" name="Int. J. Syst. Evol. Microbiol.">
        <title>The Global Catalogue of Microorganisms (GCM) 10K type strain sequencing project: providing services to taxonomists for standard genome sequencing and annotation.</title>
        <authorList>
            <consortium name="The Broad Institute Genomics Platform"/>
            <consortium name="The Broad Institute Genome Sequencing Center for Infectious Disease"/>
            <person name="Wu L."/>
            <person name="Ma J."/>
        </authorList>
    </citation>
    <scope>NUCLEOTIDE SEQUENCE [LARGE SCALE GENOMIC DNA]</scope>
    <source>
        <strain evidence="5">JCM 18392</strain>
    </source>
</reference>
<dbReference type="EMBL" id="BAABJY010000001">
    <property type="protein sequence ID" value="GAA4854201.1"/>
    <property type="molecule type" value="Genomic_DNA"/>
</dbReference>
<dbReference type="Gene3D" id="3.40.30.10">
    <property type="entry name" value="Glutaredoxin"/>
    <property type="match status" value="1"/>
</dbReference>
<dbReference type="PANTHER" id="PTHR42673">
    <property type="entry name" value="MALEYLACETOACETATE ISOMERASE"/>
    <property type="match status" value="1"/>
</dbReference>
<name>A0ABP9DN88_9GAMM</name>
<dbReference type="CDD" id="cd03191">
    <property type="entry name" value="GST_C_Zeta"/>
    <property type="match status" value="1"/>
</dbReference>
<keyword evidence="4" id="KW-0413">Isomerase</keyword>
<comment type="caution">
    <text evidence="4">The sequence shown here is derived from an EMBL/GenBank/DDBJ whole genome shotgun (WGS) entry which is preliminary data.</text>
</comment>
<accession>A0ABP9DN88</accession>
<dbReference type="Gene3D" id="1.20.1050.10">
    <property type="match status" value="1"/>
</dbReference>
<gene>
    <name evidence="4" type="primary">maiA</name>
    <name evidence="4" type="ORF">GCM10023332_01900</name>
</gene>
<dbReference type="Pfam" id="PF13409">
    <property type="entry name" value="GST_N_2"/>
    <property type="match status" value="1"/>
</dbReference>